<dbReference type="RefSeq" id="XP_062679787.1">
    <property type="nucleotide sequence ID" value="XM_062822770.1"/>
</dbReference>
<evidence type="ECO:0000313" key="5">
    <source>
        <dbReference type="EMBL" id="KAK3340845.1"/>
    </source>
</evidence>
<reference evidence="5" key="1">
    <citation type="journal article" date="2023" name="Mol. Phylogenet. Evol.">
        <title>Genome-scale phylogeny and comparative genomics of the fungal order Sordariales.</title>
        <authorList>
            <person name="Hensen N."/>
            <person name="Bonometti L."/>
            <person name="Westerberg I."/>
            <person name="Brannstrom I.O."/>
            <person name="Guillou S."/>
            <person name="Cros-Aarteil S."/>
            <person name="Calhoun S."/>
            <person name="Haridas S."/>
            <person name="Kuo A."/>
            <person name="Mondo S."/>
            <person name="Pangilinan J."/>
            <person name="Riley R."/>
            <person name="LaButti K."/>
            <person name="Andreopoulos B."/>
            <person name="Lipzen A."/>
            <person name="Chen C."/>
            <person name="Yan M."/>
            <person name="Daum C."/>
            <person name="Ng V."/>
            <person name="Clum A."/>
            <person name="Steindorff A."/>
            <person name="Ohm R.A."/>
            <person name="Martin F."/>
            <person name="Silar P."/>
            <person name="Natvig D.O."/>
            <person name="Lalanne C."/>
            <person name="Gautier V."/>
            <person name="Ament-Velasquez S.L."/>
            <person name="Kruys A."/>
            <person name="Hutchinson M.I."/>
            <person name="Powell A.J."/>
            <person name="Barry K."/>
            <person name="Miller A.N."/>
            <person name="Grigoriev I.V."/>
            <person name="Debuchy R."/>
            <person name="Gladieux P."/>
            <person name="Hiltunen Thoren M."/>
            <person name="Johannesson H."/>
        </authorList>
    </citation>
    <scope>NUCLEOTIDE SEQUENCE</scope>
    <source>
        <strain evidence="5">CBS 560.94</strain>
    </source>
</reference>
<feature type="compositionally biased region" description="Low complexity" evidence="2">
    <location>
        <begin position="798"/>
        <end position="807"/>
    </location>
</feature>
<dbReference type="InterPro" id="IPR011990">
    <property type="entry name" value="TPR-like_helical_dom_sf"/>
</dbReference>
<reference evidence="5" key="2">
    <citation type="submission" date="2023-06" db="EMBL/GenBank/DDBJ databases">
        <authorList>
            <consortium name="Lawrence Berkeley National Laboratory"/>
            <person name="Haridas S."/>
            <person name="Hensen N."/>
            <person name="Bonometti L."/>
            <person name="Westerberg I."/>
            <person name="Brannstrom I.O."/>
            <person name="Guillou S."/>
            <person name="Cros-Aarteil S."/>
            <person name="Calhoun S."/>
            <person name="Kuo A."/>
            <person name="Mondo S."/>
            <person name="Pangilinan J."/>
            <person name="Riley R."/>
            <person name="Labutti K."/>
            <person name="Andreopoulos B."/>
            <person name="Lipzen A."/>
            <person name="Chen C."/>
            <person name="Yanf M."/>
            <person name="Daum C."/>
            <person name="Ng V."/>
            <person name="Clum A."/>
            <person name="Steindorff A."/>
            <person name="Ohm R."/>
            <person name="Martin F."/>
            <person name="Silar P."/>
            <person name="Natvig D."/>
            <person name="Lalanne C."/>
            <person name="Gautier V."/>
            <person name="Ament-Velasquez S.L."/>
            <person name="Kruys A."/>
            <person name="Hutchinson M.I."/>
            <person name="Powell A.J."/>
            <person name="Barry K."/>
            <person name="Miller A.N."/>
            <person name="Grigoriev I.V."/>
            <person name="Debuchy R."/>
            <person name="Gladieux P."/>
            <person name="Thoren M.H."/>
            <person name="Johannesson H."/>
        </authorList>
    </citation>
    <scope>NUCLEOTIDE SEQUENCE</scope>
    <source>
        <strain evidence="5">CBS 560.94</strain>
    </source>
</reference>
<evidence type="ECO:0000256" key="1">
    <source>
        <dbReference type="RuleBase" id="RU369098"/>
    </source>
</evidence>
<keyword evidence="1" id="KW-0539">Nucleus</keyword>
<feature type="region of interest" description="Disordered" evidence="2">
    <location>
        <begin position="762"/>
        <end position="807"/>
    </location>
</feature>
<dbReference type="SUPFAM" id="SSF48452">
    <property type="entry name" value="TPR-like"/>
    <property type="match status" value="1"/>
</dbReference>
<dbReference type="GeneID" id="87859924"/>
<feature type="domain" description="Telomerase activating protein Est1-like N-terminal" evidence="4">
    <location>
        <begin position="73"/>
        <end position="191"/>
    </location>
</feature>
<organism evidence="5 6">
    <name type="scientific">Neurospora tetraspora</name>
    <dbReference type="NCBI Taxonomy" id="94610"/>
    <lineage>
        <taxon>Eukaryota</taxon>
        <taxon>Fungi</taxon>
        <taxon>Dikarya</taxon>
        <taxon>Ascomycota</taxon>
        <taxon>Pezizomycotina</taxon>
        <taxon>Sordariomycetes</taxon>
        <taxon>Sordariomycetidae</taxon>
        <taxon>Sordariales</taxon>
        <taxon>Sordariaceae</taxon>
        <taxon>Neurospora</taxon>
    </lineage>
</organism>
<evidence type="ECO:0000259" key="3">
    <source>
        <dbReference type="Pfam" id="PF10373"/>
    </source>
</evidence>
<feature type="compositionally biased region" description="Polar residues" evidence="2">
    <location>
        <begin position="842"/>
        <end position="866"/>
    </location>
</feature>
<dbReference type="Pfam" id="PF10374">
    <property type="entry name" value="EST1"/>
    <property type="match status" value="1"/>
</dbReference>
<feature type="region of interest" description="Disordered" evidence="2">
    <location>
        <begin position="642"/>
        <end position="669"/>
    </location>
</feature>
<comment type="subcellular location">
    <subcellularLocation>
        <location evidence="1">Nucleus</location>
    </subcellularLocation>
</comment>
<gene>
    <name evidence="5" type="ORF">B0H65DRAFT_273204</name>
</gene>
<dbReference type="InterPro" id="IPR018834">
    <property type="entry name" value="DNA/RNA-bd_Est1-type"/>
</dbReference>
<keyword evidence="1" id="KW-0866">Nonsense-mediated mRNA decay</keyword>
<feature type="domain" description="DNA/RNA-binding" evidence="3">
    <location>
        <begin position="201"/>
        <end position="484"/>
    </location>
</feature>
<proteinExistence type="predicted"/>
<evidence type="ECO:0000313" key="6">
    <source>
        <dbReference type="Proteomes" id="UP001278500"/>
    </source>
</evidence>
<evidence type="ECO:0000256" key="2">
    <source>
        <dbReference type="SAM" id="MobiDB-lite"/>
    </source>
</evidence>
<evidence type="ECO:0000259" key="4">
    <source>
        <dbReference type="Pfam" id="PF10374"/>
    </source>
</evidence>
<comment type="caution">
    <text evidence="5">The sequence shown here is derived from an EMBL/GenBank/DDBJ whole genome shotgun (WGS) entry which is preliminary data.</text>
</comment>
<dbReference type="InterPro" id="IPR045153">
    <property type="entry name" value="Est1/Ebs1-like"/>
</dbReference>
<accession>A0AAE0MPQ1</accession>
<dbReference type="AlphaFoldDB" id="A0AAE0MPQ1"/>
<dbReference type="Pfam" id="PF10373">
    <property type="entry name" value="EST1_DNA_bind"/>
    <property type="match status" value="1"/>
</dbReference>
<sequence>MATTGAIPPAEEAWKAAQKLRAAIHKETQSIQHGGPGSNEEARFQKIEKLMENYRLHCVSIIWTDIRAASELDVEQTLWSTHSMVTNTYRNAIGKIQGSGQAVHKRSIEKLYLAFLKTTQYFYKGYLQRVCARYNMKELKRIARMADLEDMSVPEEDRVDATAANLEGLVTASCHRTLVYMGDLARYRTLIRSKDRRFDTALAYYSMANDLMPESGFAHHQSGHIYATLENHLEVVYHFYRAIACDKPHPNAPANLETEFKTLRKRKAAAAAKGSDDAMISWFVKLHAFYSKGEEFNERKELEAEVDTRLALALTKSNQADVTKVLLKMVLINITAYVVGKKNVEAGWTAEKSLSCQFILLQNVRVIHTISRILHEEVQDILRRPAAPGAASAKKADTASRYTATFQRTLPLLRVYMTWLCSYSKDIVDFQAYLEPLYGNMCKALARALTDLFELWLSDTNLKSIVPYQFPEDEETIGIKCLNGPDLHDGCQLSYDPTTCKPKPRAEDVKDASFTEDDIAFTRIFDVLFCAIDLAERSAFPLMVCKLMEDSREVTKFAYAEGGKQQPVAQPEVEQRPASETGLPITEHIPSPIVEQLPANVPVADTVTAPVAAPVTAPVTAPIEEVALDSLDEFAEDRDFYRDPKEIQPPVSQASASRAPKAPQAASNSEYSIDAQMYQLLSDFLAPPDTMGHSRKPSSHGPDETSYGIGSATANELRNAFGSPSPGSGSGQGSASGSAPGSATARGFQQLPWNYFYTPGAADNDVPRSSVGRGTPGSWGGHGSPYLHSKSMSNTAMPSGSSITTGPSTVEQQLANQLASLIPSTSAKHQAASPRGAWPELGQTSASHSRQRSSVGQAGSSWNPTVGNPPGLWGDMPNSPFSSMTFSGATSSLPPVNSPWGLPAKSHWDAIPNRNPSMSSAPKSAGLVGRIPPGFGPLHSNSSPSGAYGNGGQFDAVNGFGQSGMATRTAQQNAFNQSNAGAYATSQVEEYNRQALMNAWANDYGRTSAAFAAAPPGFGAGGRPQPPPGFPKR</sequence>
<dbReference type="GO" id="GO:0000184">
    <property type="term" value="P:nuclear-transcribed mRNA catabolic process, nonsense-mediated decay"/>
    <property type="evidence" value="ECO:0007669"/>
    <property type="project" value="UniProtKB-KW"/>
</dbReference>
<comment type="function">
    <text evidence="1">Plays a role in nonsense-mediated mRNA decay.</text>
</comment>
<feature type="compositionally biased region" description="Gly residues" evidence="2">
    <location>
        <begin position="774"/>
        <end position="783"/>
    </location>
</feature>
<protein>
    <recommendedName>
        <fullName evidence="1">Nonsense-mediated mRNA decay factor</fullName>
    </recommendedName>
</protein>
<dbReference type="PANTHER" id="PTHR15696:SF36">
    <property type="entry name" value="NONSENSE-MEDIATED MRNA DECAY FACTOR"/>
    <property type="match status" value="1"/>
</dbReference>
<name>A0AAE0MPQ1_9PEZI</name>
<dbReference type="InterPro" id="IPR019458">
    <property type="entry name" value="Est1-like_N"/>
</dbReference>
<dbReference type="Proteomes" id="UP001278500">
    <property type="component" value="Unassembled WGS sequence"/>
</dbReference>
<dbReference type="GO" id="GO:0005634">
    <property type="term" value="C:nucleus"/>
    <property type="evidence" value="ECO:0007669"/>
    <property type="project" value="UniProtKB-SubCell"/>
</dbReference>
<feature type="region of interest" description="Disordered" evidence="2">
    <location>
        <begin position="1011"/>
        <end position="1033"/>
    </location>
</feature>
<feature type="region of interest" description="Disordered" evidence="2">
    <location>
        <begin position="685"/>
        <end position="745"/>
    </location>
</feature>
<dbReference type="EMBL" id="JAUEPP010000006">
    <property type="protein sequence ID" value="KAK3340845.1"/>
    <property type="molecule type" value="Genomic_DNA"/>
</dbReference>
<dbReference type="Gene3D" id="1.25.40.10">
    <property type="entry name" value="Tetratricopeptide repeat domain"/>
    <property type="match status" value="1"/>
</dbReference>
<keyword evidence="6" id="KW-1185">Reference proteome</keyword>
<dbReference type="PANTHER" id="PTHR15696">
    <property type="entry name" value="SMG-7 SUPPRESSOR WITH MORPHOLOGICAL EFFECT ON GENITALIA PROTEIN 7"/>
    <property type="match status" value="1"/>
</dbReference>
<feature type="compositionally biased region" description="Pro residues" evidence="2">
    <location>
        <begin position="1024"/>
        <end position="1033"/>
    </location>
</feature>
<feature type="region of interest" description="Disordered" evidence="2">
    <location>
        <begin position="824"/>
        <end position="879"/>
    </location>
</feature>